<feature type="compositionally biased region" description="Polar residues" evidence="6">
    <location>
        <begin position="242"/>
        <end position="259"/>
    </location>
</feature>
<dbReference type="GO" id="GO:0005634">
    <property type="term" value="C:nucleus"/>
    <property type="evidence" value="ECO:0007669"/>
    <property type="project" value="UniProtKB-SubCell"/>
</dbReference>
<dbReference type="Pfam" id="PF00319">
    <property type="entry name" value="SRF-TF"/>
    <property type="match status" value="1"/>
</dbReference>
<dbReference type="PROSITE" id="PS50066">
    <property type="entry name" value="MADS_BOX_2"/>
    <property type="match status" value="1"/>
</dbReference>
<dbReference type="PANTHER" id="PTHR48019">
    <property type="entry name" value="SERUM RESPONSE FACTOR HOMOLOG"/>
    <property type="match status" value="1"/>
</dbReference>
<dbReference type="InterPro" id="IPR002100">
    <property type="entry name" value="TF_MADSbox"/>
</dbReference>
<feature type="domain" description="MADS-box" evidence="7">
    <location>
        <begin position="85"/>
        <end position="145"/>
    </location>
</feature>
<feature type="compositionally biased region" description="Polar residues" evidence="6">
    <location>
        <begin position="272"/>
        <end position="299"/>
    </location>
</feature>
<dbReference type="GO" id="GO:0000987">
    <property type="term" value="F:cis-regulatory region sequence-specific DNA binding"/>
    <property type="evidence" value="ECO:0007669"/>
    <property type="project" value="InterPro"/>
</dbReference>
<feature type="compositionally biased region" description="Polar residues" evidence="6">
    <location>
        <begin position="1"/>
        <end position="13"/>
    </location>
</feature>
<keyword evidence="3" id="KW-0238">DNA-binding</keyword>
<proteinExistence type="predicted"/>
<feature type="compositionally biased region" description="Polar residues" evidence="6">
    <location>
        <begin position="412"/>
        <end position="423"/>
    </location>
</feature>
<protein>
    <recommendedName>
        <fullName evidence="7">MADS-box domain-containing protein</fullName>
    </recommendedName>
</protein>
<feature type="compositionally biased region" description="Acidic residues" evidence="6">
    <location>
        <begin position="53"/>
        <end position="66"/>
    </location>
</feature>
<dbReference type="InterPro" id="IPR050142">
    <property type="entry name" value="MADS-box/MEF2_TF"/>
</dbReference>
<dbReference type="SUPFAM" id="SSF55455">
    <property type="entry name" value="SRF-like"/>
    <property type="match status" value="1"/>
</dbReference>
<comment type="subcellular location">
    <subcellularLocation>
        <location evidence="1">Nucleus</location>
    </subcellularLocation>
</comment>
<dbReference type="Proteomes" id="UP001153365">
    <property type="component" value="Unassembled WGS sequence"/>
</dbReference>
<dbReference type="AlphaFoldDB" id="A0AAV0B4M5"/>
<evidence type="ECO:0000259" key="7">
    <source>
        <dbReference type="PROSITE" id="PS50066"/>
    </source>
</evidence>
<feature type="region of interest" description="Disordered" evidence="6">
    <location>
        <begin position="230"/>
        <end position="309"/>
    </location>
</feature>
<evidence type="ECO:0000256" key="6">
    <source>
        <dbReference type="SAM" id="MobiDB-lite"/>
    </source>
</evidence>
<dbReference type="InterPro" id="IPR036879">
    <property type="entry name" value="TF_MADSbox_sf"/>
</dbReference>
<dbReference type="CDD" id="cd00266">
    <property type="entry name" value="MADS_SRF_like"/>
    <property type="match status" value="1"/>
</dbReference>
<evidence type="ECO:0000256" key="4">
    <source>
        <dbReference type="ARBA" id="ARBA00023163"/>
    </source>
</evidence>
<feature type="non-terminal residue" evidence="8">
    <location>
        <position position="506"/>
    </location>
</feature>
<evidence type="ECO:0000256" key="1">
    <source>
        <dbReference type="ARBA" id="ARBA00004123"/>
    </source>
</evidence>
<evidence type="ECO:0000256" key="5">
    <source>
        <dbReference type="ARBA" id="ARBA00023242"/>
    </source>
</evidence>
<dbReference type="EMBL" id="CALTRL010003327">
    <property type="protein sequence ID" value="CAH7680895.1"/>
    <property type="molecule type" value="Genomic_DNA"/>
</dbReference>
<keyword evidence="9" id="KW-1185">Reference proteome</keyword>
<gene>
    <name evidence="8" type="ORF">PPACK8108_LOCUS13410</name>
</gene>
<keyword evidence="4" id="KW-0804">Transcription</keyword>
<comment type="caution">
    <text evidence="8">The sequence shown here is derived from an EMBL/GenBank/DDBJ whole genome shotgun (WGS) entry which is preliminary data.</text>
</comment>
<dbReference type="GO" id="GO:0045944">
    <property type="term" value="P:positive regulation of transcription by RNA polymerase II"/>
    <property type="evidence" value="ECO:0007669"/>
    <property type="project" value="InterPro"/>
</dbReference>
<dbReference type="GO" id="GO:0000981">
    <property type="term" value="F:DNA-binding transcription factor activity, RNA polymerase II-specific"/>
    <property type="evidence" value="ECO:0007669"/>
    <property type="project" value="InterPro"/>
</dbReference>
<keyword evidence="5" id="KW-0539">Nucleus</keyword>
<name>A0AAV0B4M5_PHAPC</name>
<organism evidence="8 9">
    <name type="scientific">Phakopsora pachyrhizi</name>
    <name type="common">Asian soybean rust disease fungus</name>
    <dbReference type="NCBI Taxonomy" id="170000"/>
    <lineage>
        <taxon>Eukaryota</taxon>
        <taxon>Fungi</taxon>
        <taxon>Dikarya</taxon>
        <taxon>Basidiomycota</taxon>
        <taxon>Pucciniomycotina</taxon>
        <taxon>Pucciniomycetes</taxon>
        <taxon>Pucciniales</taxon>
        <taxon>Phakopsoraceae</taxon>
        <taxon>Phakopsora</taxon>
    </lineage>
</organism>
<keyword evidence="2" id="KW-0805">Transcription regulation</keyword>
<feature type="region of interest" description="Disordered" evidence="6">
    <location>
        <begin position="36"/>
        <end position="87"/>
    </location>
</feature>
<feature type="region of interest" description="Disordered" evidence="6">
    <location>
        <begin position="375"/>
        <end position="423"/>
    </location>
</feature>
<evidence type="ECO:0000313" key="8">
    <source>
        <dbReference type="EMBL" id="CAH7680895.1"/>
    </source>
</evidence>
<feature type="region of interest" description="Disordered" evidence="6">
    <location>
        <begin position="1"/>
        <end position="24"/>
    </location>
</feature>
<sequence>MESTFGPTESCSSRPKRPLPTGSILPFVEKQSAPVCASPADLGGTLVPHAPEEIAELSSDSDEEDGSGAAGSSTKRRKGKSKSNLPRRQIKIEYIQDKSRRNITFGKRKNGIFKKAQEISTLTGCEVMLIVASKDSELQAFTYATTRLKPLVTEPASEAYIQNCLRYGALMPGAPSAINGSYGPGANNRQGFHISTLNAGPRASPVPIQNGASATNMYPFKHSNSISRRTLPFGLHQGGPMSPQSAGPNSISQNQTSRSMGLADDIKPESIGSPSQQVAPMSSGSQNSKSSWPTTSNVSIPPDLHASTSSIGIGNGVVPANREMLGEWNLAQPRHIYHSSPSLGAMQLSSRGLSPFQIPGSSTGNTLCYAGNQPASSQFQKQSPEKCMMNNSPWQASPPGVQSVRPAPGTPINPNSSACETSSSALEPLILSQPYDHRSVSSGDGPLSAGPRNPSSSHPFNMQSSMSQYGDGDSYDSLCPQNAYYSEERGDSNPNAFRLDATHQPW</sequence>
<dbReference type="PRINTS" id="PR00404">
    <property type="entry name" value="MADSDOMAIN"/>
</dbReference>
<evidence type="ECO:0000313" key="9">
    <source>
        <dbReference type="Proteomes" id="UP001153365"/>
    </source>
</evidence>
<evidence type="ECO:0000256" key="3">
    <source>
        <dbReference type="ARBA" id="ARBA00023125"/>
    </source>
</evidence>
<dbReference type="Gene3D" id="3.40.1810.10">
    <property type="entry name" value="Transcription factor, MADS-box"/>
    <property type="match status" value="1"/>
</dbReference>
<dbReference type="GO" id="GO:0046983">
    <property type="term" value="F:protein dimerization activity"/>
    <property type="evidence" value="ECO:0007669"/>
    <property type="project" value="InterPro"/>
</dbReference>
<feature type="region of interest" description="Disordered" evidence="6">
    <location>
        <begin position="435"/>
        <end position="506"/>
    </location>
</feature>
<accession>A0AAV0B4M5</accession>
<dbReference type="InterPro" id="IPR033897">
    <property type="entry name" value="SRF-like_MADS-box"/>
</dbReference>
<feature type="compositionally biased region" description="Polar residues" evidence="6">
    <location>
        <begin position="453"/>
        <end position="468"/>
    </location>
</feature>
<evidence type="ECO:0000256" key="2">
    <source>
        <dbReference type="ARBA" id="ARBA00023015"/>
    </source>
</evidence>
<dbReference type="SMART" id="SM00432">
    <property type="entry name" value="MADS"/>
    <property type="match status" value="1"/>
</dbReference>
<reference evidence="8" key="1">
    <citation type="submission" date="2022-06" db="EMBL/GenBank/DDBJ databases">
        <authorList>
            <consortium name="SYNGENTA / RWTH Aachen University"/>
        </authorList>
    </citation>
    <scope>NUCLEOTIDE SEQUENCE</scope>
</reference>
<dbReference type="FunFam" id="3.40.1810.10:FF:000002">
    <property type="entry name" value="Serum response factor b"/>
    <property type="match status" value="1"/>
</dbReference>